<dbReference type="AlphaFoldDB" id="A0A9D4CQK8"/>
<comment type="caution">
    <text evidence="1">The sequence shown here is derived from an EMBL/GenBank/DDBJ whole genome shotgun (WGS) entry which is preliminary data.</text>
</comment>
<gene>
    <name evidence="1" type="ORF">DPMN_054819</name>
</gene>
<organism evidence="1 2">
    <name type="scientific">Dreissena polymorpha</name>
    <name type="common">Zebra mussel</name>
    <name type="synonym">Mytilus polymorpha</name>
    <dbReference type="NCBI Taxonomy" id="45954"/>
    <lineage>
        <taxon>Eukaryota</taxon>
        <taxon>Metazoa</taxon>
        <taxon>Spiralia</taxon>
        <taxon>Lophotrochozoa</taxon>
        <taxon>Mollusca</taxon>
        <taxon>Bivalvia</taxon>
        <taxon>Autobranchia</taxon>
        <taxon>Heteroconchia</taxon>
        <taxon>Euheterodonta</taxon>
        <taxon>Imparidentia</taxon>
        <taxon>Neoheterodontei</taxon>
        <taxon>Myida</taxon>
        <taxon>Dreissenoidea</taxon>
        <taxon>Dreissenidae</taxon>
        <taxon>Dreissena</taxon>
    </lineage>
</organism>
<reference evidence="1" key="2">
    <citation type="submission" date="2020-11" db="EMBL/GenBank/DDBJ databases">
        <authorList>
            <person name="McCartney M.A."/>
            <person name="Auch B."/>
            <person name="Kono T."/>
            <person name="Mallez S."/>
            <person name="Becker A."/>
            <person name="Gohl D.M."/>
            <person name="Silverstein K.A.T."/>
            <person name="Koren S."/>
            <person name="Bechman K.B."/>
            <person name="Herman A."/>
            <person name="Abrahante J.E."/>
            <person name="Garbe J."/>
        </authorList>
    </citation>
    <scope>NUCLEOTIDE SEQUENCE</scope>
    <source>
        <strain evidence="1">Duluth1</strain>
        <tissue evidence="1">Whole animal</tissue>
    </source>
</reference>
<keyword evidence="2" id="KW-1185">Reference proteome</keyword>
<sequence length="273" mass="31668">MNATELHEREECLYPLSDQTQGDVYTQETFYMITTCNETDNCFDFEQTPWGAFLPVYSPSHHKIYINEQCALCNGLTDGKPWHSYIVCPGASPSEIDAVVSAVGLRTFTPNCYAHFIYPYDDKYTMYKLQCFKTRHDLCPDNIDWNPNHMTVFDELGLDNDTVVELCLSSIESVYTQQLSNGVKIYFKNIFCFLCSGQPVPNNTCRNEFRENSLDFFVESESNFAMLLEWKSFDKNATITQIEACKLNDNSRRVCTYHVYYVCSEYLFFVFSI</sequence>
<protein>
    <submittedName>
        <fullName evidence="1">Uncharacterized protein</fullName>
    </submittedName>
</protein>
<accession>A0A9D4CQK8</accession>
<name>A0A9D4CQK8_DREPO</name>
<proteinExistence type="predicted"/>
<evidence type="ECO:0000313" key="1">
    <source>
        <dbReference type="EMBL" id="KAH3728857.1"/>
    </source>
</evidence>
<reference evidence="1" key="1">
    <citation type="journal article" date="2019" name="bioRxiv">
        <title>The Genome of the Zebra Mussel, Dreissena polymorpha: A Resource for Invasive Species Research.</title>
        <authorList>
            <person name="McCartney M.A."/>
            <person name="Auch B."/>
            <person name="Kono T."/>
            <person name="Mallez S."/>
            <person name="Zhang Y."/>
            <person name="Obille A."/>
            <person name="Becker A."/>
            <person name="Abrahante J.E."/>
            <person name="Garbe J."/>
            <person name="Badalamenti J.P."/>
            <person name="Herman A."/>
            <person name="Mangelson H."/>
            <person name="Liachko I."/>
            <person name="Sullivan S."/>
            <person name="Sone E.D."/>
            <person name="Koren S."/>
            <person name="Silverstein K.A.T."/>
            <person name="Beckman K.B."/>
            <person name="Gohl D.M."/>
        </authorList>
    </citation>
    <scope>NUCLEOTIDE SEQUENCE</scope>
    <source>
        <strain evidence="1">Duluth1</strain>
        <tissue evidence="1">Whole animal</tissue>
    </source>
</reference>
<evidence type="ECO:0000313" key="2">
    <source>
        <dbReference type="Proteomes" id="UP000828390"/>
    </source>
</evidence>
<dbReference type="EMBL" id="JAIWYP010000012">
    <property type="protein sequence ID" value="KAH3728857.1"/>
    <property type="molecule type" value="Genomic_DNA"/>
</dbReference>
<dbReference type="Proteomes" id="UP000828390">
    <property type="component" value="Unassembled WGS sequence"/>
</dbReference>